<dbReference type="EMBL" id="AP021861">
    <property type="protein sequence ID" value="BBO32486.1"/>
    <property type="molecule type" value="Genomic_DNA"/>
</dbReference>
<reference evidence="4" key="1">
    <citation type="submission" date="2019-10" db="EMBL/GenBank/DDBJ databases">
        <title>Lacipirellula parvula gen. nov., sp. nov., representing a lineage of planctomycetes widespread in freshwater anoxic habitats, and description of the family Lacipirellulaceae.</title>
        <authorList>
            <person name="Dedysh S.N."/>
            <person name="Kulichevskaya I.S."/>
            <person name="Beletsky A.V."/>
            <person name="Rakitin A.L."/>
            <person name="Mardanov A.V."/>
            <person name="Ivanova A.A."/>
            <person name="Saltykova V.X."/>
            <person name="Rijpstra W.I.C."/>
            <person name="Sinninghe Damste J.S."/>
            <person name="Ravin N.V."/>
        </authorList>
    </citation>
    <scope>NUCLEOTIDE SEQUENCE [LARGE SCALE GENOMIC DNA]</scope>
    <source>
        <strain evidence="4">PX69</strain>
    </source>
</reference>
<keyword evidence="1" id="KW-1133">Transmembrane helix</keyword>
<dbReference type="AlphaFoldDB" id="A0A5K7XDS2"/>
<feature type="transmembrane region" description="Helical" evidence="1">
    <location>
        <begin position="147"/>
        <end position="165"/>
    </location>
</feature>
<accession>A0A5K7XDS2</accession>
<proteinExistence type="predicted"/>
<evidence type="ECO:0000313" key="3">
    <source>
        <dbReference type="EMBL" id="BBO32486.1"/>
    </source>
</evidence>
<feature type="transmembrane region" description="Helical" evidence="1">
    <location>
        <begin position="76"/>
        <end position="93"/>
    </location>
</feature>
<protein>
    <recommendedName>
        <fullName evidence="2">Potassium channel domain-containing protein</fullName>
    </recommendedName>
</protein>
<feature type="transmembrane region" description="Helical" evidence="1">
    <location>
        <begin position="113"/>
        <end position="135"/>
    </location>
</feature>
<organism evidence="3 4">
    <name type="scientific">Lacipirellula parvula</name>
    <dbReference type="NCBI Taxonomy" id="2650471"/>
    <lineage>
        <taxon>Bacteria</taxon>
        <taxon>Pseudomonadati</taxon>
        <taxon>Planctomycetota</taxon>
        <taxon>Planctomycetia</taxon>
        <taxon>Pirellulales</taxon>
        <taxon>Lacipirellulaceae</taxon>
        <taxon>Lacipirellula</taxon>
    </lineage>
</organism>
<keyword evidence="4" id="KW-1185">Reference proteome</keyword>
<dbReference type="InterPro" id="IPR013099">
    <property type="entry name" value="K_chnl_dom"/>
</dbReference>
<feature type="transmembrane region" description="Helical" evidence="1">
    <location>
        <begin position="12"/>
        <end position="30"/>
    </location>
</feature>
<evidence type="ECO:0000259" key="2">
    <source>
        <dbReference type="Pfam" id="PF07885"/>
    </source>
</evidence>
<name>A0A5K7XDS2_9BACT</name>
<gene>
    <name evidence="3" type="ORF">PLANPX_2098</name>
</gene>
<evidence type="ECO:0000256" key="1">
    <source>
        <dbReference type="SAM" id="Phobius"/>
    </source>
</evidence>
<dbReference type="Proteomes" id="UP000326837">
    <property type="component" value="Chromosome"/>
</dbReference>
<dbReference type="Pfam" id="PF07885">
    <property type="entry name" value="Ion_trans_2"/>
    <property type="match status" value="1"/>
</dbReference>
<dbReference type="Gene3D" id="1.10.287.70">
    <property type="match status" value="1"/>
</dbReference>
<feature type="domain" description="Potassium channel" evidence="2">
    <location>
        <begin position="119"/>
        <end position="169"/>
    </location>
</feature>
<feature type="transmembrane region" description="Helical" evidence="1">
    <location>
        <begin position="36"/>
        <end position="55"/>
    </location>
</feature>
<dbReference type="RefSeq" id="WP_152098442.1">
    <property type="nucleotide sequence ID" value="NZ_AP021861.1"/>
</dbReference>
<keyword evidence="1" id="KW-0812">Transmembrane</keyword>
<dbReference type="SUPFAM" id="SSF81324">
    <property type="entry name" value="Voltage-gated potassium channels"/>
    <property type="match status" value="1"/>
</dbReference>
<sequence>MRLTPIRMIARNALEFAVIFGAWWAILEVIDSGRLAAPWVVATILIVAWAKTLFFGAENIRQLWHATAQNTPYHKFMLLMLVNMWQIMTSFALDFHLLDVLRRESFAGVNESLAGAALVFEFFYFSALNFMFFGYGDITPQSIPAKLLTLTEITLAFVTVIFLLSDFISLKDSLRHGAPRDESLLKR</sequence>
<keyword evidence="1" id="KW-0472">Membrane</keyword>
<dbReference type="KEGG" id="lpav:PLANPX_2098"/>
<evidence type="ECO:0000313" key="4">
    <source>
        <dbReference type="Proteomes" id="UP000326837"/>
    </source>
</evidence>